<reference evidence="5 6" key="1">
    <citation type="submission" date="2017-11" db="EMBL/GenBank/DDBJ databases">
        <title>Draft genome sequence of Mitsuaria sp. HWN-4.</title>
        <authorList>
            <person name="Gundlapally S.R."/>
        </authorList>
    </citation>
    <scope>NUCLEOTIDE SEQUENCE [LARGE SCALE GENOMIC DNA]</scope>
    <source>
        <strain evidence="5 6">HWN-4</strain>
    </source>
</reference>
<dbReference type="InterPro" id="IPR003313">
    <property type="entry name" value="AraC-bd"/>
</dbReference>
<keyword evidence="1" id="KW-0805">Transcription regulation</keyword>
<dbReference type="Gene3D" id="2.60.120.10">
    <property type="entry name" value="Jelly Rolls"/>
    <property type="match status" value="1"/>
</dbReference>
<keyword evidence="6" id="KW-1185">Reference proteome</keyword>
<evidence type="ECO:0000313" key="6">
    <source>
        <dbReference type="Proteomes" id="UP000231501"/>
    </source>
</evidence>
<dbReference type="SUPFAM" id="SSF51182">
    <property type="entry name" value="RmlC-like cupins"/>
    <property type="match status" value="1"/>
</dbReference>
<dbReference type="CDD" id="cd06999">
    <property type="entry name" value="cupin_HpaA-like_N"/>
    <property type="match status" value="1"/>
</dbReference>
<dbReference type="InterPro" id="IPR018060">
    <property type="entry name" value="HTH_AraC"/>
</dbReference>
<evidence type="ECO:0000256" key="3">
    <source>
        <dbReference type="ARBA" id="ARBA00023163"/>
    </source>
</evidence>
<comment type="caution">
    <text evidence="5">The sequence shown here is derived from an EMBL/GenBank/DDBJ whole genome shotgun (WGS) entry which is preliminary data.</text>
</comment>
<dbReference type="GO" id="GO:0003700">
    <property type="term" value="F:DNA-binding transcription factor activity"/>
    <property type="evidence" value="ECO:0007669"/>
    <property type="project" value="InterPro"/>
</dbReference>
<gene>
    <name evidence="5" type="ORF">CS062_07745</name>
</gene>
<dbReference type="PROSITE" id="PS01124">
    <property type="entry name" value="HTH_ARAC_FAMILY_2"/>
    <property type="match status" value="1"/>
</dbReference>
<keyword evidence="2" id="KW-0238">DNA-binding</keyword>
<dbReference type="SUPFAM" id="SSF46689">
    <property type="entry name" value="Homeodomain-like"/>
    <property type="match status" value="1"/>
</dbReference>
<dbReference type="InterPro" id="IPR047264">
    <property type="entry name" value="Cupin_HpaA-like_N"/>
</dbReference>
<dbReference type="Pfam" id="PF12833">
    <property type="entry name" value="HTH_18"/>
    <property type="match status" value="1"/>
</dbReference>
<dbReference type="PANTHER" id="PTHR46796">
    <property type="entry name" value="HTH-TYPE TRANSCRIPTIONAL ACTIVATOR RHAS-RELATED"/>
    <property type="match status" value="1"/>
</dbReference>
<dbReference type="GO" id="GO:0043565">
    <property type="term" value="F:sequence-specific DNA binding"/>
    <property type="evidence" value="ECO:0007669"/>
    <property type="project" value="InterPro"/>
</dbReference>
<protein>
    <submittedName>
        <fullName evidence="5">AraC family transcriptional regulator</fullName>
    </submittedName>
</protein>
<feature type="domain" description="HTH araC/xylS-type" evidence="4">
    <location>
        <begin position="203"/>
        <end position="301"/>
    </location>
</feature>
<sequence length="305" mass="34042">MTGPRPNSSRRSRAVATPVYSLYGEEGRTPALDGLHLESIADRSRLHNWEIQPHRHGALVQLLLIERGRVTVRMDEDERELRAPALVWVPALAVHGFRFAPETEGLVVTLDQGRLRDLLDHLPDLLESLSEPRVVPLERGATVTRALFAVGHGLREDYAGAAAWRGPALDHAVALLATQAARFGAAEPATHGAGEGRAMQHLTRYREQVERHYRRQPSVAELAAPLGITPTQLNRLCRRHLHCSALAVLHQRVLLEAKRELGYTNLMVRQIADGLGFADPAYFTRFFLKHTGRAPTEWREHTGGR</sequence>
<dbReference type="PANTHER" id="PTHR46796:SF6">
    <property type="entry name" value="ARAC SUBFAMILY"/>
    <property type="match status" value="1"/>
</dbReference>
<dbReference type="Pfam" id="PF02311">
    <property type="entry name" value="AraC_binding"/>
    <property type="match status" value="1"/>
</dbReference>
<name>A0A2G9CBM1_9BURK</name>
<organism evidence="5 6">
    <name type="scientific">Roseateles chitinivorans</name>
    <dbReference type="NCBI Taxonomy" id="2917965"/>
    <lineage>
        <taxon>Bacteria</taxon>
        <taxon>Pseudomonadati</taxon>
        <taxon>Pseudomonadota</taxon>
        <taxon>Betaproteobacteria</taxon>
        <taxon>Burkholderiales</taxon>
        <taxon>Sphaerotilaceae</taxon>
        <taxon>Roseateles</taxon>
    </lineage>
</organism>
<dbReference type="Gene3D" id="1.10.10.60">
    <property type="entry name" value="Homeodomain-like"/>
    <property type="match status" value="1"/>
</dbReference>
<proteinExistence type="predicted"/>
<evidence type="ECO:0000313" key="5">
    <source>
        <dbReference type="EMBL" id="PIM53826.1"/>
    </source>
</evidence>
<dbReference type="InterPro" id="IPR050204">
    <property type="entry name" value="AraC_XylS_family_regulators"/>
</dbReference>
<dbReference type="InterPro" id="IPR014710">
    <property type="entry name" value="RmlC-like_jellyroll"/>
</dbReference>
<evidence type="ECO:0000256" key="2">
    <source>
        <dbReference type="ARBA" id="ARBA00023125"/>
    </source>
</evidence>
<dbReference type="Proteomes" id="UP000231501">
    <property type="component" value="Unassembled WGS sequence"/>
</dbReference>
<dbReference type="AlphaFoldDB" id="A0A2G9CBM1"/>
<evidence type="ECO:0000259" key="4">
    <source>
        <dbReference type="PROSITE" id="PS01124"/>
    </source>
</evidence>
<keyword evidence="3" id="KW-0804">Transcription</keyword>
<dbReference type="InterPro" id="IPR009057">
    <property type="entry name" value="Homeodomain-like_sf"/>
</dbReference>
<evidence type="ECO:0000256" key="1">
    <source>
        <dbReference type="ARBA" id="ARBA00023015"/>
    </source>
</evidence>
<dbReference type="EMBL" id="PEOG01000016">
    <property type="protein sequence ID" value="PIM53826.1"/>
    <property type="molecule type" value="Genomic_DNA"/>
</dbReference>
<dbReference type="SMART" id="SM00342">
    <property type="entry name" value="HTH_ARAC"/>
    <property type="match status" value="1"/>
</dbReference>
<accession>A0A2G9CBM1</accession>
<dbReference type="InterPro" id="IPR011051">
    <property type="entry name" value="RmlC_Cupin_sf"/>
</dbReference>